<dbReference type="GeneID" id="102805965"/>
<organism evidence="1 2">
    <name type="scientific">Saccoglossus kowalevskii</name>
    <name type="common">Acorn worm</name>
    <dbReference type="NCBI Taxonomy" id="10224"/>
    <lineage>
        <taxon>Eukaryota</taxon>
        <taxon>Metazoa</taxon>
        <taxon>Hemichordata</taxon>
        <taxon>Enteropneusta</taxon>
        <taxon>Harrimaniidae</taxon>
        <taxon>Saccoglossus</taxon>
    </lineage>
</organism>
<name>A0ABM0M3S3_SACKO</name>
<sequence>MSSATKNIYDDVTYYFESFSKFLSKAKIDGADIWNEQWSKLTAQFPFEADKDIRMLTVGAGAGYRECLIIQHLLKRHSSIHITVVEPAQKPIDEFKVKAAKITKEFPGVSFEWHIQTFENYQKAHRVSDDERNGSFHLVFAGHSLYYMDDWKYALMGCTVTFNQEGCWWLQ</sequence>
<protein>
    <submittedName>
        <fullName evidence="2">Histamine N-methyltransferase-like</fullName>
    </submittedName>
</protein>
<gene>
    <name evidence="2" type="primary">LOC102805965</name>
</gene>
<accession>A0ABM0M3S3</accession>
<reference evidence="2" key="1">
    <citation type="submission" date="2025-08" db="UniProtKB">
        <authorList>
            <consortium name="RefSeq"/>
        </authorList>
    </citation>
    <scope>IDENTIFICATION</scope>
    <source>
        <tissue evidence="2">Testes</tissue>
    </source>
</reference>
<dbReference type="Gene3D" id="3.40.50.150">
    <property type="entry name" value="Vaccinia Virus protein VP39"/>
    <property type="match status" value="1"/>
</dbReference>
<dbReference type="RefSeq" id="XP_006814664.1">
    <property type="nucleotide sequence ID" value="XM_006814601.1"/>
</dbReference>
<evidence type="ECO:0000313" key="2">
    <source>
        <dbReference type="RefSeq" id="XP_006814664.1"/>
    </source>
</evidence>
<dbReference type="SUPFAM" id="SSF53335">
    <property type="entry name" value="S-adenosyl-L-methionine-dependent methyltransferases"/>
    <property type="match status" value="1"/>
</dbReference>
<dbReference type="InterPro" id="IPR029063">
    <property type="entry name" value="SAM-dependent_MTases_sf"/>
</dbReference>
<proteinExistence type="predicted"/>
<keyword evidence="1" id="KW-1185">Reference proteome</keyword>
<evidence type="ECO:0000313" key="1">
    <source>
        <dbReference type="Proteomes" id="UP000694865"/>
    </source>
</evidence>
<dbReference type="Proteomes" id="UP000694865">
    <property type="component" value="Unplaced"/>
</dbReference>